<dbReference type="Proteomes" id="UP000230886">
    <property type="component" value="Unassembled WGS sequence"/>
</dbReference>
<organism evidence="1 2">
    <name type="scientific">Rhodococcus qingshengii</name>
    <dbReference type="NCBI Taxonomy" id="334542"/>
    <lineage>
        <taxon>Bacteria</taxon>
        <taxon>Bacillati</taxon>
        <taxon>Actinomycetota</taxon>
        <taxon>Actinomycetes</taxon>
        <taxon>Mycobacteriales</taxon>
        <taxon>Nocardiaceae</taxon>
        <taxon>Rhodococcus</taxon>
        <taxon>Rhodococcus erythropolis group</taxon>
    </lineage>
</organism>
<dbReference type="EMBL" id="NOVD01000087">
    <property type="protein sequence ID" value="PCK22014.1"/>
    <property type="molecule type" value="Genomic_DNA"/>
</dbReference>
<comment type="caution">
    <text evidence="1">The sequence shown here is derived from an EMBL/GenBank/DDBJ whole genome shotgun (WGS) entry which is preliminary data.</text>
</comment>
<dbReference type="AlphaFoldDB" id="A0A2A5IXC6"/>
<protein>
    <recommendedName>
        <fullName evidence="3">ImmA/IrrE family metallo-endopeptidase</fullName>
    </recommendedName>
</protein>
<accession>A0A2A5IXC6</accession>
<evidence type="ECO:0000313" key="2">
    <source>
        <dbReference type="Proteomes" id="UP000230886"/>
    </source>
</evidence>
<name>A0A2A5IXC6_RHOSG</name>
<evidence type="ECO:0008006" key="3">
    <source>
        <dbReference type="Google" id="ProtNLM"/>
    </source>
</evidence>
<dbReference type="RefSeq" id="WP_099699099.1">
    <property type="nucleotide sequence ID" value="NZ_NOVD01000087.1"/>
</dbReference>
<gene>
    <name evidence="1" type="ORF">CHR55_33295</name>
</gene>
<reference evidence="1 2" key="1">
    <citation type="submission" date="2017-07" db="EMBL/GenBank/DDBJ databases">
        <title>Draft sequence of Rhodococcus enclensis 23b-28.</title>
        <authorList>
            <person name="Besaury L."/>
            <person name="Sancelme M."/>
            <person name="Amato P."/>
            <person name="Lallement A."/>
            <person name="Delort A.-M."/>
        </authorList>
    </citation>
    <scope>NUCLEOTIDE SEQUENCE [LARGE SCALE GENOMIC DNA]</scope>
    <source>
        <strain evidence="1 2">23b-28</strain>
    </source>
</reference>
<proteinExistence type="predicted"/>
<sequence>MFAGQRGLRRAKSRRSRLEAVVAELDLPEAWTVDEFVTAVEKFRSRGLQLIPLPDTALVGLCGVWLATPDIDVIFHRPTSDPAQRHQTITHECAHMLLNHGVDDDLTQEQLAELLTGISLEAYNLDLSMVKAARGMTDYDDPDEYDAELFATIITTQASEVTARSRGRILRAF</sequence>
<evidence type="ECO:0000313" key="1">
    <source>
        <dbReference type="EMBL" id="PCK22014.1"/>
    </source>
</evidence>